<protein>
    <submittedName>
        <fullName evidence="2">Uncharacterized protein</fullName>
    </submittedName>
</protein>
<evidence type="ECO:0000313" key="3">
    <source>
        <dbReference type="Proteomes" id="UP000828390"/>
    </source>
</evidence>
<name>A0A9D4S5W5_DREPO</name>
<reference evidence="2" key="2">
    <citation type="submission" date="2020-11" db="EMBL/GenBank/DDBJ databases">
        <authorList>
            <person name="McCartney M.A."/>
            <person name="Auch B."/>
            <person name="Kono T."/>
            <person name="Mallez S."/>
            <person name="Becker A."/>
            <person name="Gohl D.M."/>
            <person name="Silverstein K.A.T."/>
            <person name="Koren S."/>
            <person name="Bechman K.B."/>
            <person name="Herman A."/>
            <person name="Abrahante J.E."/>
            <person name="Garbe J."/>
        </authorList>
    </citation>
    <scope>NUCLEOTIDE SEQUENCE</scope>
    <source>
        <strain evidence="2">Duluth1</strain>
        <tissue evidence="2">Whole animal</tissue>
    </source>
</reference>
<dbReference type="Proteomes" id="UP000828390">
    <property type="component" value="Unassembled WGS sequence"/>
</dbReference>
<feature type="region of interest" description="Disordered" evidence="1">
    <location>
        <begin position="39"/>
        <end position="70"/>
    </location>
</feature>
<keyword evidence="3" id="KW-1185">Reference proteome</keyword>
<comment type="caution">
    <text evidence="2">The sequence shown here is derived from an EMBL/GenBank/DDBJ whole genome shotgun (WGS) entry which is preliminary data.</text>
</comment>
<organism evidence="2 3">
    <name type="scientific">Dreissena polymorpha</name>
    <name type="common">Zebra mussel</name>
    <name type="synonym">Mytilus polymorpha</name>
    <dbReference type="NCBI Taxonomy" id="45954"/>
    <lineage>
        <taxon>Eukaryota</taxon>
        <taxon>Metazoa</taxon>
        <taxon>Spiralia</taxon>
        <taxon>Lophotrochozoa</taxon>
        <taxon>Mollusca</taxon>
        <taxon>Bivalvia</taxon>
        <taxon>Autobranchia</taxon>
        <taxon>Heteroconchia</taxon>
        <taxon>Euheterodonta</taxon>
        <taxon>Imparidentia</taxon>
        <taxon>Neoheterodontei</taxon>
        <taxon>Myida</taxon>
        <taxon>Dreissenoidea</taxon>
        <taxon>Dreissenidae</taxon>
        <taxon>Dreissena</taxon>
    </lineage>
</organism>
<feature type="compositionally biased region" description="Polar residues" evidence="1">
    <location>
        <begin position="40"/>
        <end position="70"/>
    </location>
</feature>
<sequence>MLFTDWFWQLFKLGFEAGEPLQSQNDGLDYNSLHPWAITKQPTQDTANTNRNQNKDASSQTIENQRCRTL</sequence>
<gene>
    <name evidence="2" type="ORF">DPMN_017894</name>
</gene>
<dbReference type="EMBL" id="JAIWYP010000001">
    <property type="protein sequence ID" value="KAH3893744.1"/>
    <property type="molecule type" value="Genomic_DNA"/>
</dbReference>
<proteinExistence type="predicted"/>
<dbReference type="AlphaFoldDB" id="A0A9D4S5W5"/>
<evidence type="ECO:0000256" key="1">
    <source>
        <dbReference type="SAM" id="MobiDB-lite"/>
    </source>
</evidence>
<evidence type="ECO:0000313" key="2">
    <source>
        <dbReference type="EMBL" id="KAH3893744.1"/>
    </source>
</evidence>
<accession>A0A9D4S5W5</accession>
<reference evidence="2" key="1">
    <citation type="journal article" date="2019" name="bioRxiv">
        <title>The Genome of the Zebra Mussel, Dreissena polymorpha: A Resource for Invasive Species Research.</title>
        <authorList>
            <person name="McCartney M.A."/>
            <person name="Auch B."/>
            <person name="Kono T."/>
            <person name="Mallez S."/>
            <person name="Zhang Y."/>
            <person name="Obille A."/>
            <person name="Becker A."/>
            <person name="Abrahante J.E."/>
            <person name="Garbe J."/>
            <person name="Badalamenti J.P."/>
            <person name="Herman A."/>
            <person name="Mangelson H."/>
            <person name="Liachko I."/>
            <person name="Sullivan S."/>
            <person name="Sone E.D."/>
            <person name="Koren S."/>
            <person name="Silverstein K.A.T."/>
            <person name="Beckman K.B."/>
            <person name="Gohl D.M."/>
        </authorList>
    </citation>
    <scope>NUCLEOTIDE SEQUENCE</scope>
    <source>
        <strain evidence="2">Duluth1</strain>
        <tissue evidence="2">Whole animal</tissue>
    </source>
</reference>